<name>A0ABN1MCC5_9SPHN</name>
<dbReference type="CDD" id="cd06558">
    <property type="entry name" value="crotonase-like"/>
    <property type="match status" value="1"/>
</dbReference>
<organism evidence="1 2">
    <name type="scientific">Sphingopyxis soli</name>
    <dbReference type="NCBI Taxonomy" id="592051"/>
    <lineage>
        <taxon>Bacteria</taxon>
        <taxon>Pseudomonadati</taxon>
        <taxon>Pseudomonadota</taxon>
        <taxon>Alphaproteobacteria</taxon>
        <taxon>Sphingomonadales</taxon>
        <taxon>Sphingomonadaceae</taxon>
        <taxon>Sphingopyxis</taxon>
    </lineage>
</organism>
<comment type="caution">
    <text evidence="1">The sequence shown here is derived from an EMBL/GenBank/DDBJ whole genome shotgun (WGS) entry which is preliminary data.</text>
</comment>
<proteinExistence type="predicted"/>
<keyword evidence="2" id="KW-1185">Reference proteome</keyword>
<dbReference type="InterPro" id="IPR029045">
    <property type="entry name" value="ClpP/crotonase-like_dom_sf"/>
</dbReference>
<protein>
    <submittedName>
        <fullName evidence="1">Enoyl-CoA hydratase/isomerase family protein</fullName>
    </submittedName>
</protein>
<evidence type="ECO:0000313" key="1">
    <source>
        <dbReference type="EMBL" id="GAA0867171.1"/>
    </source>
</evidence>
<evidence type="ECO:0000313" key="2">
    <source>
        <dbReference type="Proteomes" id="UP001500738"/>
    </source>
</evidence>
<gene>
    <name evidence="1" type="ORF">GCM10009115_34010</name>
</gene>
<dbReference type="PANTHER" id="PTHR11941:SF54">
    <property type="entry name" value="ENOYL-COA HYDRATASE, MITOCHONDRIAL"/>
    <property type="match status" value="1"/>
</dbReference>
<dbReference type="Proteomes" id="UP001500738">
    <property type="component" value="Unassembled WGS sequence"/>
</dbReference>
<accession>A0ABN1MCC5</accession>
<dbReference type="Pfam" id="PF00378">
    <property type="entry name" value="ECH_1"/>
    <property type="match status" value="1"/>
</dbReference>
<dbReference type="Gene3D" id="3.90.226.10">
    <property type="entry name" value="2-enoyl-CoA Hydratase, Chain A, domain 1"/>
    <property type="match status" value="1"/>
</dbReference>
<dbReference type="SUPFAM" id="SSF52096">
    <property type="entry name" value="ClpP/crotonase"/>
    <property type="match status" value="1"/>
</dbReference>
<dbReference type="RefSeq" id="WP_215350348.1">
    <property type="nucleotide sequence ID" value="NZ_BAAAFE010000013.1"/>
</dbReference>
<dbReference type="EMBL" id="BAAAFE010000013">
    <property type="protein sequence ID" value="GAA0867171.1"/>
    <property type="molecule type" value="Genomic_DNA"/>
</dbReference>
<sequence>MTGPDHLDADRFSAPGGHPLWLVDAAAWRRPTPPIQAVVIGIDRAGSLPDTCTDDFDLLLTSAAGAPRPWVSLGARDLDAGVERLGAAVSANPLAATIAAEVLRLTEKLTMADALAVESLAYSSLLGGGEFARWHAAAKIDAGAPVPPAPVLIERIGNRITLTLNDPGDRNAMTATMRDALYEALANALDDPTRPELILRGAGKCFSTGGALPEFGTARDLAEAHAVRTLHSCARALDALGDRATVLLHGACIGSGIEVAAAAHRRIATSDAWFQLPELSMGLIPGAGGTATVTRAIGRHRTLWMLLSGKRVGAAQAHNWGLVHAVEGGA</sequence>
<reference evidence="1 2" key="1">
    <citation type="journal article" date="2019" name="Int. J. Syst. Evol. Microbiol.">
        <title>The Global Catalogue of Microorganisms (GCM) 10K type strain sequencing project: providing services to taxonomists for standard genome sequencing and annotation.</title>
        <authorList>
            <consortium name="The Broad Institute Genomics Platform"/>
            <consortium name="The Broad Institute Genome Sequencing Center for Infectious Disease"/>
            <person name="Wu L."/>
            <person name="Ma J."/>
        </authorList>
    </citation>
    <scope>NUCLEOTIDE SEQUENCE [LARGE SCALE GENOMIC DNA]</scope>
    <source>
        <strain evidence="1 2">JCM 15910</strain>
    </source>
</reference>
<dbReference type="PANTHER" id="PTHR11941">
    <property type="entry name" value="ENOYL-COA HYDRATASE-RELATED"/>
    <property type="match status" value="1"/>
</dbReference>
<dbReference type="InterPro" id="IPR001753">
    <property type="entry name" value="Enoyl-CoA_hydra/iso"/>
</dbReference>